<dbReference type="InterPro" id="IPR050744">
    <property type="entry name" value="AI-2_Isomerase_LsrG"/>
</dbReference>
<dbReference type="GO" id="GO:0004497">
    <property type="term" value="F:monooxygenase activity"/>
    <property type="evidence" value="ECO:0007669"/>
    <property type="project" value="UniProtKB-KW"/>
</dbReference>
<dbReference type="STRING" id="1121476.SAMN02745751_01709"/>
<dbReference type="OrthoDB" id="287932at2"/>
<proteinExistence type="predicted"/>
<keyword evidence="2" id="KW-0560">Oxidoreductase</keyword>
<organism evidence="2 3">
    <name type="scientific">Dethiosulfatibacter aminovorans DSM 17477</name>
    <dbReference type="NCBI Taxonomy" id="1121476"/>
    <lineage>
        <taxon>Bacteria</taxon>
        <taxon>Bacillati</taxon>
        <taxon>Bacillota</taxon>
        <taxon>Tissierellia</taxon>
        <taxon>Dethiosulfatibacter</taxon>
    </lineage>
</organism>
<dbReference type="Proteomes" id="UP000184052">
    <property type="component" value="Unassembled WGS sequence"/>
</dbReference>
<dbReference type="RefSeq" id="WP_073049164.1">
    <property type="nucleotide sequence ID" value="NZ_FQZL01000010.1"/>
</dbReference>
<evidence type="ECO:0000313" key="2">
    <source>
        <dbReference type="EMBL" id="SHJ08061.1"/>
    </source>
</evidence>
<feature type="domain" description="ABM" evidence="1">
    <location>
        <begin position="2"/>
        <end position="90"/>
    </location>
</feature>
<reference evidence="2 3" key="1">
    <citation type="submission" date="2016-11" db="EMBL/GenBank/DDBJ databases">
        <authorList>
            <person name="Jaros S."/>
            <person name="Januszkiewicz K."/>
            <person name="Wedrychowicz H."/>
        </authorList>
    </citation>
    <scope>NUCLEOTIDE SEQUENCE [LARGE SCALE GENOMIC DNA]</scope>
    <source>
        <strain evidence="2 3">DSM 17477</strain>
    </source>
</reference>
<dbReference type="EMBL" id="FQZL01000010">
    <property type="protein sequence ID" value="SHJ08061.1"/>
    <property type="molecule type" value="Genomic_DNA"/>
</dbReference>
<dbReference type="PANTHER" id="PTHR33336">
    <property type="entry name" value="QUINOL MONOOXYGENASE YGIN-RELATED"/>
    <property type="match status" value="1"/>
</dbReference>
<dbReference type="AlphaFoldDB" id="A0A1M6GDT3"/>
<keyword evidence="3" id="KW-1185">Reference proteome</keyword>
<dbReference type="Pfam" id="PF03992">
    <property type="entry name" value="ABM"/>
    <property type="match status" value="1"/>
</dbReference>
<protein>
    <submittedName>
        <fullName evidence="2">Quinol monooxygenase YgiN</fullName>
    </submittedName>
</protein>
<evidence type="ECO:0000313" key="3">
    <source>
        <dbReference type="Proteomes" id="UP000184052"/>
    </source>
</evidence>
<sequence>MITIVARSIIKKDKVEEFRKLAEELVRESQKEEGCISYNLFEDIKESNAFTFIEEWKDMEAIEKHNKAVHFTTIVPKFGDLREESTVNLYKRV</sequence>
<evidence type="ECO:0000259" key="1">
    <source>
        <dbReference type="PROSITE" id="PS51725"/>
    </source>
</evidence>
<name>A0A1M6GDT3_9FIRM</name>
<dbReference type="PANTHER" id="PTHR33336:SF15">
    <property type="entry name" value="ABM DOMAIN-CONTAINING PROTEIN"/>
    <property type="match status" value="1"/>
</dbReference>
<gene>
    <name evidence="2" type="ORF">SAMN02745751_01709</name>
</gene>
<dbReference type="InterPro" id="IPR011008">
    <property type="entry name" value="Dimeric_a/b-barrel"/>
</dbReference>
<dbReference type="PROSITE" id="PS51725">
    <property type="entry name" value="ABM"/>
    <property type="match status" value="1"/>
</dbReference>
<dbReference type="Gene3D" id="3.30.70.100">
    <property type="match status" value="1"/>
</dbReference>
<keyword evidence="2" id="KW-0503">Monooxygenase</keyword>
<accession>A0A1M6GDT3</accession>
<dbReference type="InterPro" id="IPR007138">
    <property type="entry name" value="ABM_dom"/>
</dbReference>
<dbReference type="SUPFAM" id="SSF54909">
    <property type="entry name" value="Dimeric alpha+beta barrel"/>
    <property type="match status" value="1"/>
</dbReference>